<keyword evidence="5 14" id="KW-0349">Heme</keyword>
<keyword evidence="12 16" id="KW-0472">Membrane</keyword>
<dbReference type="AlphaFoldDB" id="B0DP68"/>
<dbReference type="PRINTS" id="PR00385">
    <property type="entry name" value="P450"/>
</dbReference>
<dbReference type="InParanoid" id="B0DP68"/>
<evidence type="ECO:0000256" key="4">
    <source>
        <dbReference type="ARBA" id="ARBA00010617"/>
    </source>
</evidence>
<feature type="binding site" description="axial binding residue" evidence="14">
    <location>
        <position position="448"/>
    </location>
    <ligand>
        <name>heme</name>
        <dbReference type="ChEBI" id="CHEBI:30413"/>
    </ligand>
    <ligandPart>
        <name>Fe</name>
        <dbReference type="ChEBI" id="CHEBI:18248"/>
    </ligandPart>
</feature>
<dbReference type="GO" id="GO:0020037">
    <property type="term" value="F:heme binding"/>
    <property type="evidence" value="ECO:0007669"/>
    <property type="project" value="InterPro"/>
</dbReference>
<keyword evidence="18" id="KW-1185">Reference proteome</keyword>
<accession>B0DP68</accession>
<organism evidence="18">
    <name type="scientific">Laccaria bicolor (strain S238N-H82 / ATCC MYA-4686)</name>
    <name type="common">Bicoloured deceiver</name>
    <name type="synonym">Laccaria laccata var. bicolor</name>
    <dbReference type="NCBI Taxonomy" id="486041"/>
    <lineage>
        <taxon>Eukaryota</taxon>
        <taxon>Fungi</taxon>
        <taxon>Dikarya</taxon>
        <taxon>Basidiomycota</taxon>
        <taxon>Agaricomycotina</taxon>
        <taxon>Agaricomycetes</taxon>
        <taxon>Agaricomycetidae</taxon>
        <taxon>Agaricales</taxon>
        <taxon>Agaricineae</taxon>
        <taxon>Hydnangiaceae</taxon>
        <taxon>Laccaria</taxon>
    </lineage>
</organism>
<comment type="pathway">
    <text evidence="3">Secondary metabolite biosynthesis.</text>
</comment>
<dbReference type="Proteomes" id="UP000001194">
    <property type="component" value="Unassembled WGS sequence"/>
</dbReference>
<dbReference type="InterPro" id="IPR017972">
    <property type="entry name" value="Cyt_P450_CS"/>
</dbReference>
<comment type="subcellular location">
    <subcellularLocation>
        <location evidence="2">Membrane</location>
        <topology evidence="2">Single-pass membrane protein</topology>
    </subcellularLocation>
</comment>
<name>B0DP68_LACBS</name>
<dbReference type="PANTHER" id="PTHR46300">
    <property type="entry name" value="P450, PUTATIVE (EUROFUNG)-RELATED-RELATED"/>
    <property type="match status" value="1"/>
</dbReference>
<dbReference type="InterPro" id="IPR050364">
    <property type="entry name" value="Cytochrome_P450_fung"/>
</dbReference>
<dbReference type="PANTHER" id="PTHR46300:SF2">
    <property type="entry name" value="CYTOCHROME P450 MONOOXYGENASE ALNH-RELATED"/>
    <property type="match status" value="1"/>
</dbReference>
<dbReference type="PROSITE" id="PS00086">
    <property type="entry name" value="CYTOCHROME_P450"/>
    <property type="match status" value="1"/>
</dbReference>
<dbReference type="SUPFAM" id="SSF48264">
    <property type="entry name" value="Cytochrome P450"/>
    <property type="match status" value="1"/>
</dbReference>
<dbReference type="GO" id="GO:0016705">
    <property type="term" value="F:oxidoreductase activity, acting on paired donors, with incorporation or reduction of molecular oxygen"/>
    <property type="evidence" value="ECO:0007669"/>
    <property type="project" value="InterPro"/>
</dbReference>
<comment type="similarity">
    <text evidence="4 15">Belongs to the cytochrome P450 family.</text>
</comment>
<dbReference type="GO" id="GO:0016020">
    <property type="term" value="C:membrane"/>
    <property type="evidence" value="ECO:0007669"/>
    <property type="project" value="UniProtKB-SubCell"/>
</dbReference>
<feature type="transmembrane region" description="Helical" evidence="16">
    <location>
        <begin position="12"/>
        <end position="29"/>
    </location>
</feature>
<dbReference type="GO" id="GO:0005506">
    <property type="term" value="F:iron ion binding"/>
    <property type="evidence" value="ECO:0007669"/>
    <property type="project" value="InterPro"/>
</dbReference>
<dbReference type="PRINTS" id="PR00463">
    <property type="entry name" value="EP450I"/>
</dbReference>
<sequence>MDYIANMPTLQILTSIAAVSLGYVLYWASHYGQRAPNMPPGPPTLPVIGNANIMPRERLHIKFTEWSKVYGDVFSLKVFNQTIIVLNSPTIVKEVIDIRSASSSNRPKSILADMITPHNMNMGTGHLANTTWKSMRKATAQLLNAESIRRLGYFQKAESCQLMWELAHMPENWYSHLRRYTTSYALGIIYGKRGPTLSSPDVVDFMDVHPKFINALEIGTMPPVDLFPILTLVPERWANWKKIVKNIRHLHETLYDRLLSTIEKRMADGNGTGVFLEQMITKAQQYGLTTRDHILHTGGVLLEGSDTCSASMQNAVYCLINFPHVLKKAQEEIDRVVGKDRSPDWADLPNLPYVLAFIEEVHRYRPIGPMGLPHSMVEDEVINGVLYPKDSVIFINLWGMFHDERYFDRPEEFLPERFLKHPLGVRPNVEDDPARRPNMLFGGGRRVCPGIAFAKTSLEINIANMIWGFDFASAKDPVSGKEIRPSLDDHTTGVTATPKEYPVRITPRSAQHKDIIDKQFASAAEILSQFELEISDEDKAFNATYRDSL</sequence>
<reference evidence="17 18" key="1">
    <citation type="journal article" date="2008" name="Nature">
        <title>The genome of Laccaria bicolor provides insights into mycorrhizal symbiosis.</title>
        <authorList>
            <person name="Martin F."/>
            <person name="Aerts A."/>
            <person name="Ahren D."/>
            <person name="Brun A."/>
            <person name="Danchin E.G.J."/>
            <person name="Duchaussoy F."/>
            <person name="Gibon J."/>
            <person name="Kohler A."/>
            <person name="Lindquist E."/>
            <person name="Pereda V."/>
            <person name="Salamov A."/>
            <person name="Shapiro H.J."/>
            <person name="Wuyts J."/>
            <person name="Blaudez D."/>
            <person name="Buee M."/>
            <person name="Brokstein P."/>
            <person name="Canbaeck B."/>
            <person name="Cohen D."/>
            <person name="Courty P.E."/>
            <person name="Coutinho P.M."/>
            <person name="Delaruelle C."/>
            <person name="Detter J.C."/>
            <person name="Deveau A."/>
            <person name="DiFazio S."/>
            <person name="Duplessis S."/>
            <person name="Fraissinet-Tachet L."/>
            <person name="Lucic E."/>
            <person name="Frey-Klett P."/>
            <person name="Fourrey C."/>
            <person name="Feussner I."/>
            <person name="Gay G."/>
            <person name="Grimwood J."/>
            <person name="Hoegger P.J."/>
            <person name="Jain P."/>
            <person name="Kilaru S."/>
            <person name="Labbe J."/>
            <person name="Lin Y.C."/>
            <person name="Legue V."/>
            <person name="Le Tacon F."/>
            <person name="Marmeisse R."/>
            <person name="Melayah D."/>
            <person name="Montanini B."/>
            <person name="Muratet M."/>
            <person name="Nehls U."/>
            <person name="Niculita-Hirzel H."/>
            <person name="Oudot-Le Secq M.P."/>
            <person name="Peter M."/>
            <person name="Quesneville H."/>
            <person name="Rajashekar B."/>
            <person name="Reich M."/>
            <person name="Rouhier N."/>
            <person name="Schmutz J."/>
            <person name="Yin T."/>
            <person name="Chalot M."/>
            <person name="Henrissat B."/>
            <person name="Kuees U."/>
            <person name="Lucas S."/>
            <person name="Van de Peer Y."/>
            <person name="Podila G.K."/>
            <person name="Polle A."/>
            <person name="Pukkila P.J."/>
            <person name="Richardson P.M."/>
            <person name="Rouze P."/>
            <person name="Sanders I.R."/>
            <person name="Stajich J.E."/>
            <person name="Tunlid A."/>
            <person name="Tuskan G."/>
            <person name="Grigoriev I.V."/>
        </authorList>
    </citation>
    <scope>NUCLEOTIDE SEQUENCE [LARGE SCALE GENOMIC DNA]</scope>
    <source>
        <strain evidence="18">S238N-H82 / ATCC MYA-4686</strain>
    </source>
</reference>
<keyword evidence="11 15" id="KW-0503">Monooxygenase</keyword>
<evidence type="ECO:0000256" key="2">
    <source>
        <dbReference type="ARBA" id="ARBA00004167"/>
    </source>
</evidence>
<proteinExistence type="inferred from homology"/>
<dbReference type="CDD" id="cd11065">
    <property type="entry name" value="CYP64-like"/>
    <property type="match status" value="1"/>
</dbReference>
<keyword evidence="6 16" id="KW-0812">Transmembrane</keyword>
<keyword evidence="7 14" id="KW-0479">Metal-binding</keyword>
<dbReference type="OrthoDB" id="1103324at2759"/>
<evidence type="ECO:0000256" key="9">
    <source>
        <dbReference type="ARBA" id="ARBA00023002"/>
    </source>
</evidence>
<evidence type="ECO:0000256" key="14">
    <source>
        <dbReference type="PIRSR" id="PIRSR602401-1"/>
    </source>
</evidence>
<dbReference type="Pfam" id="PF00067">
    <property type="entry name" value="p450"/>
    <property type="match status" value="1"/>
</dbReference>
<dbReference type="Gene3D" id="1.10.630.10">
    <property type="entry name" value="Cytochrome P450"/>
    <property type="match status" value="1"/>
</dbReference>
<dbReference type="InterPro" id="IPR036396">
    <property type="entry name" value="Cyt_P450_sf"/>
</dbReference>
<evidence type="ECO:0000256" key="16">
    <source>
        <dbReference type="SAM" id="Phobius"/>
    </source>
</evidence>
<keyword evidence="13" id="KW-0325">Glycoprotein</keyword>
<dbReference type="InterPro" id="IPR001128">
    <property type="entry name" value="Cyt_P450"/>
</dbReference>
<evidence type="ECO:0000256" key="12">
    <source>
        <dbReference type="ARBA" id="ARBA00023136"/>
    </source>
</evidence>
<evidence type="ECO:0000256" key="8">
    <source>
        <dbReference type="ARBA" id="ARBA00022989"/>
    </source>
</evidence>
<evidence type="ECO:0000313" key="18">
    <source>
        <dbReference type="Proteomes" id="UP000001194"/>
    </source>
</evidence>
<evidence type="ECO:0000256" key="15">
    <source>
        <dbReference type="RuleBase" id="RU000461"/>
    </source>
</evidence>
<dbReference type="RefSeq" id="XP_001885709.1">
    <property type="nucleotide sequence ID" value="XM_001885674.1"/>
</dbReference>
<evidence type="ECO:0000256" key="7">
    <source>
        <dbReference type="ARBA" id="ARBA00022723"/>
    </source>
</evidence>
<dbReference type="GO" id="GO:0004497">
    <property type="term" value="F:monooxygenase activity"/>
    <property type="evidence" value="ECO:0007669"/>
    <property type="project" value="UniProtKB-KW"/>
</dbReference>
<keyword evidence="10 14" id="KW-0408">Iron</keyword>
<dbReference type="GeneID" id="6081403"/>
<gene>
    <name evidence="17" type="ORF">LACBIDRAFT_307022</name>
</gene>
<dbReference type="HOGENOM" id="CLU_001570_2_1_1"/>
<evidence type="ECO:0000256" key="1">
    <source>
        <dbReference type="ARBA" id="ARBA00001971"/>
    </source>
</evidence>
<protein>
    <submittedName>
        <fullName evidence="17">Predicted protein</fullName>
    </submittedName>
</protein>
<comment type="cofactor">
    <cofactor evidence="1 14">
        <name>heme</name>
        <dbReference type="ChEBI" id="CHEBI:30413"/>
    </cofactor>
</comment>
<evidence type="ECO:0000256" key="10">
    <source>
        <dbReference type="ARBA" id="ARBA00023004"/>
    </source>
</evidence>
<evidence type="ECO:0000256" key="6">
    <source>
        <dbReference type="ARBA" id="ARBA00022692"/>
    </source>
</evidence>
<keyword evidence="8 16" id="KW-1133">Transmembrane helix</keyword>
<dbReference type="EMBL" id="DS547123">
    <property type="protein sequence ID" value="EDR03561.1"/>
    <property type="molecule type" value="Genomic_DNA"/>
</dbReference>
<evidence type="ECO:0000256" key="11">
    <source>
        <dbReference type="ARBA" id="ARBA00023033"/>
    </source>
</evidence>
<evidence type="ECO:0000256" key="5">
    <source>
        <dbReference type="ARBA" id="ARBA00022617"/>
    </source>
</evidence>
<keyword evidence="9 15" id="KW-0560">Oxidoreductase</keyword>
<dbReference type="InterPro" id="IPR002401">
    <property type="entry name" value="Cyt_P450_E_grp-I"/>
</dbReference>
<evidence type="ECO:0000256" key="13">
    <source>
        <dbReference type="ARBA" id="ARBA00023180"/>
    </source>
</evidence>
<evidence type="ECO:0000313" key="17">
    <source>
        <dbReference type="EMBL" id="EDR03561.1"/>
    </source>
</evidence>
<evidence type="ECO:0000256" key="3">
    <source>
        <dbReference type="ARBA" id="ARBA00005179"/>
    </source>
</evidence>
<dbReference type="KEGG" id="lbc:LACBIDRAFT_307022"/>